<protein>
    <submittedName>
        <fullName evidence="1">Relaxase/Mobilisation nuclease domain-containing protein</fullName>
    </submittedName>
</protein>
<sequence length="225" mass="26218">MASLLNVIHLVACWEKSPKPSVKILLSRKEKLNEQNQINHSASDIWANDNSTSMDKSNYTKAGEYRSTRRGMSWKYELYLAVNECINNSTSKEEFISNIEKLGYKVKWTDTRKYITFTTPNGKKCRNNKLYKADELTKEKIENRLQLNARYADKGELQQRMNNVLNAVALLLSPKSNNQRNSKNHKNYPLSKLEGDALIERIAELKKGRGIDWDNQHNNDYEQEW</sequence>
<accession>A0A1T5LP17</accession>
<dbReference type="Proteomes" id="UP000190285">
    <property type="component" value="Unassembled WGS sequence"/>
</dbReference>
<dbReference type="RefSeq" id="WP_139380354.1">
    <property type="nucleotide sequence ID" value="NZ_FUZT01000007.1"/>
</dbReference>
<dbReference type="AlphaFoldDB" id="A0A1T5LP17"/>
<proteinExistence type="predicted"/>
<evidence type="ECO:0000313" key="1">
    <source>
        <dbReference type="EMBL" id="SKC77278.1"/>
    </source>
</evidence>
<keyword evidence="2" id="KW-1185">Reference proteome</keyword>
<evidence type="ECO:0000313" key="2">
    <source>
        <dbReference type="Proteomes" id="UP000190285"/>
    </source>
</evidence>
<dbReference type="STRING" id="36842.SAMN02194393_03114"/>
<name>A0A1T5LP17_9FIRM</name>
<gene>
    <name evidence="1" type="ORF">SAMN02194393_03114</name>
</gene>
<dbReference type="EMBL" id="FUZT01000007">
    <property type="protein sequence ID" value="SKC77278.1"/>
    <property type="molecule type" value="Genomic_DNA"/>
</dbReference>
<dbReference type="OrthoDB" id="9762440at2"/>
<organism evidence="1 2">
    <name type="scientific">Maledivibacter halophilus</name>
    <dbReference type="NCBI Taxonomy" id="36842"/>
    <lineage>
        <taxon>Bacteria</taxon>
        <taxon>Bacillati</taxon>
        <taxon>Bacillota</taxon>
        <taxon>Clostridia</taxon>
        <taxon>Peptostreptococcales</taxon>
        <taxon>Caminicellaceae</taxon>
        <taxon>Maledivibacter</taxon>
    </lineage>
</organism>
<reference evidence="1 2" key="1">
    <citation type="submission" date="2017-02" db="EMBL/GenBank/DDBJ databases">
        <authorList>
            <person name="Peterson S.W."/>
        </authorList>
    </citation>
    <scope>NUCLEOTIDE SEQUENCE [LARGE SCALE GENOMIC DNA]</scope>
    <source>
        <strain evidence="1 2">M1</strain>
    </source>
</reference>